<feature type="compositionally biased region" description="Low complexity" evidence="1">
    <location>
        <begin position="1"/>
        <end position="11"/>
    </location>
</feature>
<evidence type="ECO:0000313" key="2">
    <source>
        <dbReference type="EMBL" id="KAF6000745.1"/>
    </source>
</evidence>
<name>A0A7J7ICC5_9RHOD</name>
<gene>
    <name evidence="2" type="ORF">F1559_002826</name>
</gene>
<evidence type="ECO:0000313" key="3">
    <source>
        <dbReference type="Proteomes" id="UP000530660"/>
    </source>
</evidence>
<dbReference type="OrthoDB" id="10494051at2759"/>
<dbReference type="EMBL" id="VWRR01000018">
    <property type="protein sequence ID" value="KAF6000745.1"/>
    <property type="molecule type" value="Genomic_DNA"/>
</dbReference>
<evidence type="ECO:0000256" key="1">
    <source>
        <dbReference type="SAM" id="MobiDB-lite"/>
    </source>
</evidence>
<protein>
    <submittedName>
        <fullName evidence="2">Uncharacterized protein</fullName>
    </submittedName>
</protein>
<feature type="region of interest" description="Disordered" evidence="1">
    <location>
        <begin position="1"/>
        <end position="77"/>
    </location>
</feature>
<proteinExistence type="predicted"/>
<reference evidence="2 3" key="1">
    <citation type="journal article" date="2020" name="J. Phycol.">
        <title>Comparative genome analysis reveals Cyanidiococcus gen. nov., a new extremophilic red algal genus sister to Cyanidioschyzon (Cyanidioschyzonaceae, Rhodophyta).</title>
        <authorList>
            <person name="Liu S.-L."/>
            <person name="Chiang Y.-R."/>
            <person name="Yoon H.S."/>
            <person name="Fu H.-Y."/>
        </authorList>
    </citation>
    <scope>NUCLEOTIDE SEQUENCE [LARGE SCALE GENOMIC DNA]</scope>
    <source>
        <strain evidence="2 3">THAL066</strain>
    </source>
</reference>
<dbReference type="AlphaFoldDB" id="A0A7J7ICC5"/>
<dbReference type="Proteomes" id="UP000530660">
    <property type="component" value="Unassembled WGS sequence"/>
</dbReference>
<comment type="caution">
    <text evidence="2">The sequence shown here is derived from an EMBL/GenBank/DDBJ whole genome shotgun (WGS) entry which is preliminary data.</text>
</comment>
<keyword evidence="3" id="KW-1185">Reference proteome</keyword>
<organism evidence="2 3">
    <name type="scientific">Cyanidiococcus yangmingshanensis</name>
    <dbReference type="NCBI Taxonomy" id="2690220"/>
    <lineage>
        <taxon>Eukaryota</taxon>
        <taxon>Rhodophyta</taxon>
        <taxon>Bangiophyceae</taxon>
        <taxon>Cyanidiales</taxon>
        <taxon>Cyanidiaceae</taxon>
        <taxon>Cyanidiococcus</taxon>
    </lineage>
</organism>
<accession>A0A7J7ICC5</accession>
<sequence length="392" mass="42382">MSASSKSTLSSADRAPASASVPREDDSAAGQSTLEANVSPEGAAVSKQPENADAARVVHALVGPASPRDQDVAARDTGCNVNAATTGDALAASSSADRGEQRASEAAELELAEARKRRRQWLHHTERDDPEEAFQKERPFLQHIPLAAAGAGPGEPIPEPLLRQLRRNPYGDSRASALAYSLGFGGRLLLQSAALVCRHVSGTWRPPAKGRSIRRIGARKIDNETGTVYYWCAIRPDTSTSSAQPDTWRWLRRRTLQRLAPAKLLDFDRRHPETPHVPRVEMLKVQGQARYTREALDPCLLSLDIGSGQLRLEIYASHVELVLPQVYVRPYRPTLHLAGKVRTCASADATRPAPAVETTSSFYARLRNALAGAAAAGPAAPLHSAEKIERTA</sequence>